<dbReference type="AlphaFoldDB" id="A0A7E4UV33"/>
<feature type="region of interest" description="Disordered" evidence="1">
    <location>
        <begin position="16"/>
        <end position="96"/>
    </location>
</feature>
<evidence type="ECO:0000256" key="1">
    <source>
        <dbReference type="SAM" id="MobiDB-lite"/>
    </source>
</evidence>
<reference evidence="2" key="1">
    <citation type="journal article" date="2013" name="Genetics">
        <title>The draft genome and transcriptome of Panagrellus redivivus are shaped by the harsh demands of a free-living lifestyle.</title>
        <authorList>
            <person name="Srinivasan J."/>
            <person name="Dillman A.R."/>
            <person name="Macchietto M.G."/>
            <person name="Heikkinen L."/>
            <person name="Lakso M."/>
            <person name="Fracchia K.M."/>
            <person name="Antoshechkin I."/>
            <person name="Mortazavi A."/>
            <person name="Wong G."/>
            <person name="Sternberg P.W."/>
        </authorList>
    </citation>
    <scope>NUCLEOTIDE SEQUENCE [LARGE SCALE GENOMIC DNA]</scope>
    <source>
        <strain evidence="2">MT8872</strain>
    </source>
</reference>
<evidence type="ECO:0000313" key="3">
    <source>
        <dbReference type="WBParaSite" id="Pan_g12772.t1"/>
    </source>
</evidence>
<protein>
    <submittedName>
        <fullName evidence="3">Uncharacterized protein</fullName>
    </submittedName>
</protein>
<accession>A0A7E4UV33</accession>
<reference evidence="3" key="2">
    <citation type="submission" date="2020-10" db="UniProtKB">
        <authorList>
            <consortium name="WormBaseParasite"/>
        </authorList>
    </citation>
    <scope>IDENTIFICATION</scope>
</reference>
<dbReference type="Proteomes" id="UP000492821">
    <property type="component" value="Unassembled WGS sequence"/>
</dbReference>
<name>A0A7E4UV33_PANRE</name>
<feature type="compositionally biased region" description="Basic and acidic residues" evidence="1">
    <location>
        <begin position="34"/>
        <end position="52"/>
    </location>
</feature>
<keyword evidence="2" id="KW-1185">Reference proteome</keyword>
<organism evidence="2 3">
    <name type="scientific">Panagrellus redivivus</name>
    <name type="common">Microworm</name>
    <dbReference type="NCBI Taxonomy" id="6233"/>
    <lineage>
        <taxon>Eukaryota</taxon>
        <taxon>Metazoa</taxon>
        <taxon>Ecdysozoa</taxon>
        <taxon>Nematoda</taxon>
        <taxon>Chromadorea</taxon>
        <taxon>Rhabditida</taxon>
        <taxon>Tylenchina</taxon>
        <taxon>Panagrolaimomorpha</taxon>
        <taxon>Panagrolaimoidea</taxon>
        <taxon>Panagrolaimidae</taxon>
        <taxon>Panagrellus</taxon>
    </lineage>
</organism>
<sequence length="96" mass="10813">MENGNPLKGCICAIRRQIGSSSPDPPLSPIHPPKKSDLEHRRIQSPAPKERIAVGCLPSEKSMERVKRQHNTKRGDARSNPDGWEKENEKKAPQKR</sequence>
<dbReference type="WBParaSite" id="Pan_g12772.t1">
    <property type="protein sequence ID" value="Pan_g12772.t1"/>
    <property type="gene ID" value="Pan_g12772"/>
</dbReference>
<proteinExistence type="predicted"/>
<evidence type="ECO:0000313" key="2">
    <source>
        <dbReference type="Proteomes" id="UP000492821"/>
    </source>
</evidence>
<feature type="compositionally biased region" description="Basic and acidic residues" evidence="1">
    <location>
        <begin position="73"/>
        <end position="96"/>
    </location>
</feature>